<reference evidence="3" key="1">
    <citation type="journal article" date="2013" name="Genome Announc.">
        <title>Whole-Genome Sequencing of Lactobacillus shenzhenensis Strain LY-73T.</title>
        <authorList>
            <person name="Lin Z."/>
            <person name="Liu Z."/>
            <person name="Yang R."/>
            <person name="Zou Y."/>
            <person name="Wan D."/>
            <person name="Chen J."/>
            <person name="Guo M."/>
            <person name="Zhao J."/>
            <person name="Fang C."/>
            <person name="Yang R."/>
            <person name="Liu F."/>
        </authorList>
    </citation>
    <scope>NUCLEOTIDE SEQUENCE [LARGE SCALE GENOMIC DNA]</scope>
    <source>
        <strain evidence="3">LY-73</strain>
    </source>
</reference>
<sequence length="259" mass="29113">MTNQSWCANDIPIINSGISNFWNAAVFVPITRMMDVETTYRKQLILMVTQRPAENLAEIVAKLQAIAQSGRFYAHDVYDQERYTQLSELTGDLIRLTSDASPDQLRLFLDSDTGYVTPKVDVRAATFINDKLLLVQEKSSGQWSIPGGWADLGYSAGQIATKETHEEAGITVRPIRLAAVWAMRQHSYAKQRLNDIYKMFFVCTAETTDLHPGVETAAAQLFTQSEALATDLSLQRNLPADIQMLFECHAAAQWETRFD</sequence>
<dbReference type="eggNOG" id="COG1051">
    <property type="taxonomic scope" value="Bacteria"/>
</dbReference>
<dbReference type="InterPro" id="IPR015797">
    <property type="entry name" value="NUDIX_hydrolase-like_dom_sf"/>
</dbReference>
<gene>
    <name evidence="2" type="ORF">L248_3003</name>
</gene>
<dbReference type="SUPFAM" id="SSF55811">
    <property type="entry name" value="Nudix"/>
    <property type="match status" value="1"/>
</dbReference>
<dbReference type="Pfam" id="PF00293">
    <property type="entry name" value="NUDIX"/>
    <property type="match status" value="1"/>
</dbReference>
<evidence type="ECO:0000313" key="2">
    <source>
        <dbReference type="EMBL" id="ERL65065.1"/>
    </source>
</evidence>
<evidence type="ECO:0000259" key="1">
    <source>
        <dbReference type="PROSITE" id="PS51462"/>
    </source>
</evidence>
<dbReference type="InterPro" id="IPR059176">
    <property type="entry name" value="UDP-X_N"/>
</dbReference>
<dbReference type="PANTHER" id="PTHR43222">
    <property type="entry name" value="NUDIX HYDROLASE 23"/>
    <property type="match status" value="1"/>
</dbReference>
<dbReference type="EMBL" id="KI271589">
    <property type="protein sequence ID" value="ERL65065.1"/>
    <property type="molecule type" value="Genomic_DNA"/>
</dbReference>
<dbReference type="Proteomes" id="UP000030647">
    <property type="component" value="Unassembled WGS sequence"/>
</dbReference>
<name>U4TNP5_9LACO</name>
<protein>
    <recommendedName>
        <fullName evidence="1">Nudix hydrolase domain-containing protein</fullName>
    </recommendedName>
</protein>
<proteinExistence type="predicted"/>
<feature type="domain" description="Nudix hydrolase" evidence="1">
    <location>
        <begin position="118"/>
        <end position="245"/>
    </location>
</feature>
<keyword evidence="3" id="KW-1185">Reference proteome</keyword>
<dbReference type="Gene3D" id="6.10.250.1120">
    <property type="match status" value="1"/>
</dbReference>
<organism evidence="2 3">
    <name type="scientific">Schleiferilactobacillus shenzhenensis LY-73</name>
    <dbReference type="NCBI Taxonomy" id="1231336"/>
    <lineage>
        <taxon>Bacteria</taxon>
        <taxon>Bacillati</taxon>
        <taxon>Bacillota</taxon>
        <taxon>Bacilli</taxon>
        <taxon>Lactobacillales</taxon>
        <taxon>Lactobacillaceae</taxon>
        <taxon>Schleiferilactobacillus</taxon>
    </lineage>
</organism>
<dbReference type="InterPro" id="IPR000086">
    <property type="entry name" value="NUDIX_hydrolase_dom"/>
</dbReference>
<dbReference type="PROSITE" id="PS51462">
    <property type="entry name" value="NUDIX"/>
    <property type="match status" value="1"/>
</dbReference>
<dbReference type="Pfam" id="PF12535">
    <property type="entry name" value="Nudix_N"/>
    <property type="match status" value="1"/>
</dbReference>
<evidence type="ECO:0000313" key="3">
    <source>
        <dbReference type="Proteomes" id="UP000030647"/>
    </source>
</evidence>
<dbReference type="STRING" id="1231336.L248_3003"/>
<dbReference type="AlphaFoldDB" id="U4TNP5"/>
<accession>U4TNP5</accession>
<dbReference type="HOGENOM" id="CLU_082381_2_0_9"/>
<dbReference type="PANTHER" id="PTHR43222:SF2">
    <property type="entry name" value="NUDIX HYDROLASE 23, CHLOROPLASTIC"/>
    <property type="match status" value="1"/>
</dbReference>
<dbReference type="Gene3D" id="3.90.79.10">
    <property type="entry name" value="Nucleoside Triphosphate Pyrophosphohydrolase"/>
    <property type="match status" value="1"/>
</dbReference>